<evidence type="ECO:0000256" key="6">
    <source>
        <dbReference type="ARBA" id="ARBA00022454"/>
    </source>
</evidence>
<dbReference type="Gene3D" id="1.10.20.10">
    <property type="entry name" value="Histone, subunit A"/>
    <property type="match status" value="1"/>
</dbReference>
<comment type="caution">
    <text evidence="14">The sequence shown here is derived from an EMBL/GenBank/DDBJ whole genome shotgun (WGS) entry which is preliminary data.</text>
</comment>
<dbReference type="GO" id="GO:0070828">
    <property type="term" value="P:heterochromatin organization"/>
    <property type="evidence" value="ECO:0007669"/>
    <property type="project" value="UniProtKB-ARBA"/>
</dbReference>
<evidence type="ECO:0000256" key="2">
    <source>
        <dbReference type="ARBA" id="ARBA00004123"/>
    </source>
</evidence>
<dbReference type="GO" id="GO:0005634">
    <property type="term" value="C:nucleus"/>
    <property type="evidence" value="ECO:0007669"/>
    <property type="project" value="UniProtKB-SubCell"/>
</dbReference>
<evidence type="ECO:0000256" key="11">
    <source>
        <dbReference type="SAM" id="MobiDB-lite"/>
    </source>
</evidence>
<feature type="non-terminal residue" evidence="14">
    <location>
        <position position="1"/>
    </location>
</feature>
<dbReference type="GO" id="GO:0003682">
    <property type="term" value="F:chromatin binding"/>
    <property type="evidence" value="ECO:0007669"/>
    <property type="project" value="UniProtKB-ARBA"/>
</dbReference>
<comment type="subunit">
    <text evidence="5 10">The nucleosome is a histone octamer containing two molecules each of H2A, H2B, H3 and H4 assembled in one H3-H4 heterotetramer and two H2A-H2B heterodimers. The octamer wraps approximately 147 bp of DNA.</text>
</comment>
<dbReference type="InterPro" id="IPR032458">
    <property type="entry name" value="Histone_H2A_CS"/>
</dbReference>
<comment type="similarity">
    <text evidence="4 10">Belongs to the histone H2A family.</text>
</comment>
<evidence type="ECO:0000313" key="14">
    <source>
        <dbReference type="EMBL" id="KAH9328515.1"/>
    </source>
</evidence>
<evidence type="ECO:0000256" key="8">
    <source>
        <dbReference type="ARBA" id="ARBA00023242"/>
    </source>
</evidence>
<dbReference type="PANTHER" id="PTHR23430">
    <property type="entry name" value="HISTONE H2A"/>
    <property type="match status" value="1"/>
</dbReference>
<dbReference type="SMART" id="SM00414">
    <property type="entry name" value="H2A"/>
    <property type="match status" value="1"/>
</dbReference>
<keyword evidence="15" id="KW-1185">Reference proteome</keyword>
<dbReference type="EMBL" id="JAHRHJ020000001">
    <property type="protein sequence ID" value="KAH9328515.1"/>
    <property type="molecule type" value="Genomic_DNA"/>
</dbReference>
<gene>
    <name evidence="14" type="ORF">KI387_000623</name>
</gene>
<reference evidence="14 15" key="1">
    <citation type="journal article" date="2021" name="Nat. Plants">
        <title>The Taxus genome provides insights into paclitaxel biosynthesis.</title>
        <authorList>
            <person name="Xiong X."/>
            <person name="Gou J."/>
            <person name="Liao Q."/>
            <person name="Li Y."/>
            <person name="Zhou Q."/>
            <person name="Bi G."/>
            <person name="Li C."/>
            <person name="Du R."/>
            <person name="Wang X."/>
            <person name="Sun T."/>
            <person name="Guo L."/>
            <person name="Liang H."/>
            <person name="Lu P."/>
            <person name="Wu Y."/>
            <person name="Zhang Z."/>
            <person name="Ro D.K."/>
            <person name="Shang Y."/>
            <person name="Huang S."/>
            <person name="Yan J."/>
        </authorList>
    </citation>
    <scope>NUCLEOTIDE SEQUENCE [LARGE SCALE GENOMIC DNA]</scope>
    <source>
        <strain evidence="14">Ta-2019</strain>
    </source>
</reference>
<keyword evidence="9 10" id="KW-0544">Nucleosome core</keyword>
<comment type="function">
    <text evidence="1">Core component of nucleosome. Nucleosomes wrap and compact DNA into chromatin, limiting DNA accessibility to the cellular machineries which require DNA as a template. Histones thereby play a central role in transcription regulation, DNA repair, DNA replication and chromosomal stability. DNA accessibility is regulated via a complex set of post-translational modifications of histones, also called histone code, and nucleosome remodeling.</text>
</comment>
<keyword evidence="7 10" id="KW-0238">DNA-binding</keyword>
<dbReference type="GO" id="GO:0000786">
    <property type="term" value="C:nucleosome"/>
    <property type="evidence" value="ECO:0007669"/>
    <property type="project" value="UniProtKB-KW"/>
</dbReference>
<dbReference type="GO" id="GO:0000792">
    <property type="term" value="C:heterochromatin"/>
    <property type="evidence" value="ECO:0007669"/>
    <property type="project" value="UniProtKB-ARBA"/>
</dbReference>
<keyword evidence="6 10" id="KW-0158">Chromosome</keyword>
<feature type="region of interest" description="Disordered" evidence="11">
    <location>
        <begin position="129"/>
        <end position="149"/>
    </location>
</feature>
<dbReference type="Proteomes" id="UP000824469">
    <property type="component" value="Unassembled WGS sequence"/>
</dbReference>
<evidence type="ECO:0000256" key="4">
    <source>
        <dbReference type="ARBA" id="ARBA00010691"/>
    </source>
</evidence>
<organism evidence="14 15">
    <name type="scientific">Taxus chinensis</name>
    <name type="common">Chinese yew</name>
    <name type="synonym">Taxus wallichiana var. chinensis</name>
    <dbReference type="NCBI Taxonomy" id="29808"/>
    <lineage>
        <taxon>Eukaryota</taxon>
        <taxon>Viridiplantae</taxon>
        <taxon>Streptophyta</taxon>
        <taxon>Embryophyta</taxon>
        <taxon>Tracheophyta</taxon>
        <taxon>Spermatophyta</taxon>
        <taxon>Pinopsida</taxon>
        <taxon>Pinidae</taxon>
        <taxon>Conifers II</taxon>
        <taxon>Cupressales</taxon>
        <taxon>Taxaceae</taxon>
        <taxon>Taxus</taxon>
    </lineage>
</organism>
<comment type="subcellular location">
    <subcellularLocation>
        <location evidence="3">Chromosome</location>
    </subcellularLocation>
    <subcellularLocation>
        <location evidence="2 10">Nucleus</location>
    </subcellularLocation>
</comment>
<dbReference type="Pfam" id="PF00125">
    <property type="entry name" value="Histone"/>
    <property type="match status" value="1"/>
</dbReference>
<dbReference type="CDD" id="cd00074">
    <property type="entry name" value="HFD_H2A"/>
    <property type="match status" value="1"/>
</dbReference>
<dbReference type="InterPro" id="IPR002119">
    <property type="entry name" value="Histone_H2A"/>
</dbReference>
<dbReference type="GO" id="GO:0003677">
    <property type="term" value="F:DNA binding"/>
    <property type="evidence" value="ECO:0007669"/>
    <property type="project" value="UniProtKB-KW"/>
</dbReference>
<dbReference type="GO" id="GO:0030527">
    <property type="term" value="F:structural constituent of chromatin"/>
    <property type="evidence" value="ECO:0007669"/>
    <property type="project" value="InterPro"/>
</dbReference>
<dbReference type="Pfam" id="PF16211">
    <property type="entry name" value="Histone_H2A_C"/>
    <property type="match status" value="1"/>
</dbReference>
<dbReference type="PRINTS" id="PR00620">
    <property type="entry name" value="HISTONEH2A"/>
</dbReference>
<protein>
    <recommendedName>
        <fullName evidence="10">Histone H2A</fullName>
    </recommendedName>
</protein>
<evidence type="ECO:0000256" key="10">
    <source>
        <dbReference type="RuleBase" id="RU003767"/>
    </source>
</evidence>
<evidence type="ECO:0000256" key="7">
    <source>
        <dbReference type="ARBA" id="ARBA00023125"/>
    </source>
</evidence>
<dbReference type="PROSITE" id="PS00046">
    <property type="entry name" value="HISTONE_H2A"/>
    <property type="match status" value="1"/>
</dbReference>
<dbReference type="GO" id="GO:0046982">
    <property type="term" value="F:protein heterodimerization activity"/>
    <property type="evidence" value="ECO:0007669"/>
    <property type="project" value="InterPro"/>
</dbReference>
<evidence type="ECO:0000256" key="9">
    <source>
        <dbReference type="ARBA" id="ARBA00023269"/>
    </source>
</evidence>
<evidence type="ECO:0000256" key="1">
    <source>
        <dbReference type="ARBA" id="ARBA00002001"/>
    </source>
</evidence>
<proteinExistence type="inferred from homology"/>
<feature type="region of interest" description="Disordered" evidence="11">
    <location>
        <begin position="1"/>
        <end position="26"/>
    </location>
</feature>
<evidence type="ECO:0000259" key="13">
    <source>
        <dbReference type="Pfam" id="PF16211"/>
    </source>
</evidence>
<keyword evidence="8 10" id="KW-0539">Nucleus</keyword>
<sequence length="149" mass="15725">LSTVAVMESGAGKAGKAGRKGGAKKNSVSKSLKAGLQFPVGRLGRYLKKGRYAKRVGVGAPVYLAAVMEYLAAEVLELAGNAARDNKKTRIVPRHLLLAIRNDEELGKLLGGVTIAHGGVLPNIHQVLLPKKTASSDKEPKSPKPPKKK</sequence>
<name>A0AA38GY02_TAXCH</name>
<evidence type="ECO:0000313" key="15">
    <source>
        <dbReference type="Proteomes" id="UP000824469"/>
    </source>
</evidence>
<evidence type="ECO:0000259" key="12">
    <source>
        <dbReference type="Pfam" id="PF00125"/>
    </source>
</evidence>
<dbReference type="AlphaFoldDB" id="A0AA38GY02"/>
<dbReference type="SUPFAM" id="SSF47113">
    <property type="entry name" value="Histone-fold"/>
    <property type="match status" value="1"/>
</dbReference>
<dbReference type="InterPro" id="IPR007125">
    <property type="entry name" value="H2A/H2B/H3"/>
</dbReference>
<dbReference type="FunFam" id="1.10.20.10:FF:000026">
    <property type="entry name" value="Histone H2A"/>
    <property type="match status" value="1"/>
</dbReference>
<dbReference type="InterPro" id="IPR032454">
    <property type="entry name" value="Histone_H2A_C"/>
</dbReference>
<dbReference type="InterPro" id="IPR009072">
    <property type="entry name" value="Histone-fold"/>
</dbReference>
<feature type="domain" description="Histone H2A C-terminal" evidence="13">
    <location>
        <begin position="104"/>
        <end position="137"/>
    </location>
</feature>
<evidence type="ECO:0000256" key="5">
    <source>
        <dbReference type="ARBA" id="ARBA00011538"/>
    </source>
</evidence>
<feature type="domain" description="Core Histone H2A/H2B/H3" evidence="12">
    <location>
        <begin position="24"/>
        <end position="101"/>
    </location>
</feature>
<evidence type="ECO:0000256" key="3">
    <source>
        <dbReference type="ARBA" id="ARBA00004286"/>
    </source>
</evidence>
<accession>A0AA38GY02</accession>